<dbReference type="HOGENOM" id="CLU_2823892_0_0_4"/>
<evidence type="ECO:0000313" key="3">
    <source>
        <dbReference type="Proteomes" id="UP000006798"/>
    </source>
</evidence>
<name>F8GN80_CUPNN</name>
<dbReference type="Proteomes" id="UP000006798">
    <property type="component" value="Chromosome 2"/>
</dbReference>
<feature type="compositionally biased region" description="Polar residues" evidence="1">
    <location>
        <begin position="1"/>
        <end position="16"/>
    </location>
</feature>
<dbReference type="AlphaFoldDB" id="F8GN80"/>
<feature type="compositionally biased region" description="Basic and acidic residues" evidence="1">
    <location>
        <begin position="28"/>
        <end position="39"/>
    </location>
</feature>
<sequence length="66" mass="7143">MSFTTFRCHSHGTSAQGVPAQQAACVVENKKAKVHRSSDRQAPFPRPGAIRAGQSSMRPRLKPVLA</sequence>
<protein>
    <submittedName>
        <fullName evidence="2">Uncharacterized protein</fullName>
    </submittedName>
</protein>
<organism evidence="2 3">
    <name type="scientific">Cupriavidus necator (strain ATCC 43291 / DSM 13513 / CCUG 52238 / LMG 8453 / N-1)</name>
    <name type="common">Ralstonia eutropha</name>
    <dbReference type="NCBI Taxonomy" id="1042878"/>
    <lineage>
        <taxon>Bacteria</taxon>
        <taxon>Pseudomonadati</taxon>
        <taxon>Pseudomonadota</taxon>
        <taxon>Betaproteobacteria</taxon>
        <taxon>Burkholderiales</taxon>
        <taxon>Burkholderiaceae</taxon>
        <taxon>Cupriavidus</taxon>
    </lineage>
</organism>
<evidence type="ECO:0000256" key="1">
    <source>
        <dbReference type="SAM" id="MobiDB-lite"/>
    </source>
</evidence>
<reference evidence="2 3" key="1">
    <citation type="journal article" date="2011" name="J. Bacteriol.">
        <title>Complete genome sequence of the type strain Cupriavidus necator N-1.</title>
        <authorList>
            <person name="Poehlein A."/>
            <person name="Kusian B."/>
            <person name="Friedrich B."/>
            <person name="Daniel R."/>
            <person name="Bowien B."/>
        </authorList>
    </citation>
    <scope>NUCLEOTIDE SEQUENCE [LARGE SCALE GENOMIC DNA]</scope>
    <source>
        <strain evidence="3">ATCC 43291 / DSM 13513 / CCUG 52238 / LMG 8453 / N-1</strain>
    </source>
</reference>
<proteinExistence type="predicted"/>
<evidence type="ECO:0000313" key="2">
    <source>
        <dbReference type="EMBL" id="AEI80267.1"/>
    </source>
</evidence>
<feature type="region of interest" description="Disordered" evidence="1">
    <location>
        <begin position="1"/>
        <end position="66"/>
    </location>
</feature>
<dbReference type="EMBL" id="CP002878">
    <property type="protein sequence ID" value="AEI80267.1"/>
    <property type="molecule type" value="Genomic_DNA"/>
</dbReference>
<dbReference type="KEGG" id="cnc:CNE_2c13050"/>
<gene>
    <name evidence="2" type="ordered locus">CNE_2c13050</name>
</gene>
<accession>F8GN80</accession>